<dbReference type="EMBL" id="KB445821">
    <property type="protein sequence ID" value="EMD31266.1"/>
    <property type="molecule type" value="Genomic_DNA"/>
</dbReference>
<evidence type="ECO:0000256" key="2">
    <source>
        <dbReference type="SAM" id="MobiDB-lite"/>
    </source>
</evidence>
<feature type="region of interest" description="Disordered" evidence="2">
    <location>
        <begin position="1"/>
        <end position="68"/>
    </location>
</feature>
<name>M2QXK6_CERS8</name>
<protein>
    <recommendedName>
        <fullName evidence="5">TPR-like protein</fullName>
    </recommendedName>
</protein>
<proteinExistence type="predicted"/>
<dbReference type="SUPFAM" id="SSF48452">
    <property type="entry name" value="TPR-like"/>
    <property type="match status" value="3"/>
</dbReference>
<feature type="region of interest" description="Disordered" evidence="2">
    <location>
        <begin position="831"/>
        <end position="857"/>
    </location>
</feature>
<evidence type="ECO:0008006" key="5">
    <source>
        <dbReference type="Google" id="ProtNLM"/>
    </source>
</evidence>
<organism evidence="3 4">
    <name type="scientific">Ceriporiopsis subvermispora (strain B)</name>
    <name type="common">White-rot fungus</name>
    <name type="synonym">Gelatoporia subvermispora</name>
    <dbReference type="NCBI Taxonomy" id="914234"/>
    <lineage>
        <taxon>Eukaryota</taxon>
        <taxon>Fungi</taxon>
        <taxon>Dikarya</taxon>
        <taxon>Basidiomycota</taxon>
        <taxon>Agaricomycotina</taxon>
        <taxon>Agaricomycetes</taxon>
        <taxon>Polyporales</taxon>
        <taxon>Gelatoporiaceae</taxon>
        <taxon>Gelatoporia</taxon>
    </lineage>
</organism>
<dbReference type="GO" id="GO:0006383">
    <property type="term" value="P:transcription by RNA polymerase III"/>
    <property type="evidence" value="ECO:0007669"/>
    <property type="project" value="InterPro"/>
</dbReference>
<dbReference type="InterPro" id="IPR039340">
    <property type="entry name" value="Tfc4/TFIIIC-102/Sfc4"/>
</dbReference>
<feature type="compositionally biased region" description="Basic and acidic residues" evidence="2">
    <location>
        <begin position="12"/>
        <end position="24"/>
    </location>
</feature>
<accession>M2QXK6</accession>
<dbReference type="GO" id="GO:0000127">
    <property type="term" value="C:transcription factor TFIIIC complex"/>
    <property type="evidence" value="ECO:0007669"/>
    <property type="project" value="TreeGrafter"/>
</dbReference>
<reference evidence="3 4" key="1">
    <citation type="journal article" date="2012" name="Proc. Natl. Acad. Sci. U.S.A.">
        <title>Comparative genomics of Ceriporiopsis subvermispora and Phanerochaete chrysosporium provide insight into selective ligninolysis.</title>
        <authorList>
            <person name="Fernandez-Fueyo E."/>
            <person name="Ruiz-Duenas F.J."/>
            <person name="Ferreira P."/>
            <person name="Floudas D."/>
            <person name="Hibbett D.S."/>
            <person name="Canessa P."/>
            <person name="Larrondo L.F."/>
            <person name="James T.Y."/>
            <person name="Seelenfreund D."/>
            <person name="Lobos S."/>
            <person name="Polanco R."/>
            <person name="Tello M."/>
            <person name="Honda Y."/>
            <person name="Watanabe T."/>
            <person name="Watanabe T."/>
            <person name="Ryu J.S."/>
            <person name="Kubicek C.P."/>
            <person name="Schmoll M."/>
            <person name="Gaskell J."/>
            <person name="Hammel K.E."/>
            <person name="St John F.J."/>
            <person name="Vanden Wymelenberg A."/>
            <person name="Sabat G."/>
            <person name="Splinter BonDurant S."/>
            <person name="Syed K."/>
            <person name="Yadav J.S."/>
            <person name="Doddapaneni H."/>
            <person name="Subramanian V."/>
            <person name="Lavin J.L."/>
            <person name="Oguiza J.A."/>
            <person name="Perez G."/>
            <person name="Pisabarro A.G."/>
            <person name="Ramirez L."/>
            <person name="Santoyo F."/>
            <person name="Master E."/>
            <person name="Coutinho P.M."/>
            <person name="Henrissat B."/>
            <person name="Lombard V."/>
            <person name="Magnuson J.K."/>
            <person name="Kuees U."/>
            <person name="Hori C."/>
            <person name="Igarashi K."/>
            <person name="Samejima M."/>
            <person name="Held B.W."/>
            <person name="Barry K.W."/>
            <person name="LaButti K.M."/>
            <person name="Lapidus A."/>
            <person name="Lindquist E.A."/>
            <person name="Lucas S.M."/>
            <person name="Riley R."/>
            <person name="Salamov A.A."/>
            <person name="Hoffmeister D."/>
            <person name="Schwenk D."/>
            <person name="Hadar Y."/>
            <person name="Yarden O."/>
            <person name="de Vries R.P."/>
            <person name="Wiebenga A."/>
            <person name="Stenlid J."/>
            <person name="Eastwood D."/>
            <person name="Grigoriev I.V."/>
            <person name="Berka R.M."/>
            <person name="Blanchette R.A."/>
            <person name="Kersten P."/>
            <person name="Martinez A.T."/>
            <person name="Vicuna R."/>
            <person name="Cullen D."/>
        </authorList>
    </citation>
    <scope>NUCLEOTIDE SEQUENCE [LARGE SCALE GENOMIC DNA]</scope>
    <source>
        <strain evidence="3 4">B</strain>
    </source>
</reference>
<feature type="compositionally biased region" description="Acidic residues" evidence="2">
    <location>
        <begin position="838"/>
        <end position="847"/>
    </location>
</feature>
<dbReference type="Gene3D" id="1.25.40.10">
    <property type="entry name" value="Tetratricopeptide repeat domain"/>
    <property type="match status" value="4"/>
</dbReference>
<dbReference type="OrthoDB" id="9991317at2759"/>
<dbReference type="InterPro" id="IPR011990">
    <property type="entry name" value="TPR-like_helical_dom_sf"/>
</dbReference>
<sequence>MPGPSGASTSYQHDEPDYYERSDSSDASVSDYEEDASSTSEEVSDAADEDEDALGADEARTEAAIEGDFDRLVQNIREGGAASGPGLLSKDWDFDLEEKEAEFRDDLRAASGVGRAKGKKKRGRRAGPVLSQQVKALIGEGNQAYVDNDLAGAMRVMQEVIRIEPRAASAWSVLAQCHADRGEPQRALQLRIMGAHLLHDAEEWERLARQSLEMGHDKEALYCFGKVTSLDPTNVNALWDRATLAKSTGELRTARNAFLTLLKRLPHNLTVLDELRPVLIELSELPLCAQLFADAFAYYHGAFPGGSGVDPFAADVGAAEVPGGGFGALHLLVLADLHNTLGAHAAAVHAIRRGCRWLQGRAAQRFWDACEDDREFDGAEGRPRAEGEMPPGTYPLDVNARHRLAIARIKMGDIEEGKRHANIILAQEVVEYAPLFAEIADAYYEREMYAEAGHIYEILGADAGTSSLHVILQAAACRRMIGNLDESAEMYEHVIAADPTHNEAKMKLAEIYEILGNPRRALDLVLQVIDSRKRRSRQDASGEGTPDPSGTLLFEDKARGKGKAAQAKPANRLTHAQLRELEAQQERETAASFRRVRELWPRMLAGETEAEREWLVEAEKLVESFRETRNLFLASRQLGFRGMFPRSSRKQITEQSEDSMASRLQLEIGLEGSSRKIKSEGTKGERLNAFRTISFDDWLRLFMQYAFLLTKRGQYDHAQEILRHILFSNAYQGSSDKDTIHLTLMACSIHARKFNVVVDSARKLVSAHQFNNEPLRVLLASLGSGLQATDAFLVSTLSKHLLRELKVADAVVKNRDAVRWNTTLKRYGLPGGSSKADEGDDALDDEPVGTKDDSTGAGAFVPTKDNPISVALYGQLCLASRSYQSALFYLLHAYDYCPHDPMICLCLAIASFGRAMQRQADNRHHLVAQGTAFLSQYRKLRGADDVDMDEVEYNFGRAFHQLGLYTHAVRHYERVLEMAEARLKTGSQAYGLAREAAYNLSQIYVTTGATPLAQELYRRWLSI</sequence>
<keyword evidence="4" id="KW-1185">Reference proteome</keyword>
<evidence type="ECO:0000313" key="3">
    <source>
        <dbReference type="EMBL" id="EMD31266.1"/>
    </source>
</evidence>
<gene>
    <name evidence="3" type="ORF">CERSUDRAFT_145423</name>
</gene>
<feature type="region of interest" description="Disordered" evidence="2">
    <location>
        <begin position="535"/>
        <end position="554"/>
    </location>
</feature>
<dbReference type="PANTHER" id="PTHR23082">
    <property type="entry name" value="TRANSCRIPTION INITIATION FACTOR IIIC TFIIIC , POLYPEPTIDE 3-RELATED"/>
    <property type="match status" value="1"/>
</dbReference>
<keyword evidence="1" id="KW-0802">TPR repeat</keyword>
<dbReference type="STRING" id="914234.M2QXK6"/>
<dbReference type="AlphaFoldDB" id="M2QXK6"/>
<feature type="repeat" description="TPR" evidence="1">
    <location>
        <begin position="201"/>
        <end position="234"/>
    </location>
</feature>
<dbReference type="PROSITE" id="PS50005">
    <property type="entry name" value="TPR"/>
    <property type="match status" value="2"/>
</dbReference>
<feature type="compositionally biased region" description="Basic and acidic residues" evidence="2">
    <location>
        <begin position="57"/>
        <end position="68"/>
    </location>
</feature>
<dbReference type="Pfam" id="PF13432">
    <property type="entry name" value="TPR_16"/>
    <property type="match status" value="2"/>
</dbReference>
<dbReference type="SMART" id="SM00028">
    <property type="entry name" value="TPR"/>
    <property type="match status" value="6"/>
</dbReference>
<evidence type="ECO:0000256" key="1">
    <source>
        <dbReference type="PROSITE-ProRule" id="PRU00339"/>
    </source>
</evidence>
<feature type="compositionally biased region" description="Polar residues" evidence="2">
    <location>
        <begin position="1"/>
        <end position="11"/>
    </location>
</feature>
<dbReference type="Proteomes" id="UP000016930">
    <property type="component" value="Unassembled WGS sequence"/>
</dbReference>
<dbReference type="InterPro" id="IPR019734">
    <property type="entry name" value="TPR_rpt"/>
</dbReference>
<dbReference type="PANTHER" id="PTHR23082:SF0">
    <property type="entry name" value="GENERAL TRANSCRIPTION FACTOR 3C POLYPEPTIDE 3"/>
    <property type="match status" value="1"/>
</dbReference>
<dbReference type="HOGENOM" id="CLU_002391_0_1_1"/>
<feature type="compositionally biased region" description="Acidic residues" evidence="2">
    <location>
        <begin position="31"/>
        <end position="55"/>
    </location>
</feature>
<evidence type="ECO:0000313" key="4">
    <source>
        <dbReference type="Proteomes" id="UP000016930"/>
    </source>
</evidence>
<feature type="repeat" description="TPR" evidence="1">
    <location>
        <begin position="949"/>
        <end position="982"/>
    </location>
</feature>
<dbReference type="Pfam" id="PF13176">
    <property type="entry name" value="TPR_7"/>
    <property type="match status" value="1"/>
</dbReference>